<keyword evidence="2" id="KW-0614">Plasmid</keyword>
<proteinExistence type="predicted"/>
<reference evidence="2 3" key="1">
    <citation type="submission" date="2016-04" db="EMBL/GenBank/DDBJ databases">
        <title>Deep-sea bacteria in the southern Pacific.</title>
        <authorList>
            <person name="Tang K."/>
        </authorList>
    </citation>
    <scope>NUCLEOTIDE SEQUENCE [LARGE SCALE GENOMIC DNA]</scope>
    <source>
        <strain evidence="2 3">JLT2014</strain>
        <plasmid evidence="3">ppaby8</plasmid>
    </source>
</reference>
<dbReference type="OrthoDB" id="7652274at2"/>
<feature type="region of interest" description="Disordered" evidence="1">
    <location>
        <begin position="1"/>
        <end position="20"/>
    </location>
</feature>
<keyword evidence="3" id="KW-1185">Reference proteome</keyword>
<geneLocation type="plasmid" evidence="3">
    <name>ppaby8</name>
</geneLocation>
<sequence>MTKTTNTTEKKSNRPTHTLFHVTGEGDAQNWTRIGAGWAHQDGKGFNLDVEMIPMKTGRFVVRAAKPKRKEEGQ</sequence>
<dbReference type="Proteomes" id="UP000187059">
    <property type="component" value="Plasmid pPABY8"/>
</dbReference>
<name>A0A1P8V149_9RHOB</name>
<organism evidence="2 3">
    <name type="scientific">Salipiger abyssi</name>
    <dbReference type="NCBI Taxonomy" id="1250539"/>
    <lineage>
        <taxon>Bacteria</taxon>
        <taxon>Pseudomonadati</taxon>
        <taxon>Pseudomonadota</taxon>
        <taxon>Alphaproteobacteria</taxon>
        <taxon>Rhodobacterales</taxon>
        <taxon>Roseobacteraceae</taxon>
        <taxon>Salipiger</taxon>
    </lineage>
</organism>
<accession>A0A1P8V149</accession>
<evidence type="ECO:0000313" key="3">
    <source>
        <dbReference type="Proteomes" id="UP000187059"/>
    </source>
</evidence>
<protein>
    <submittedName>
        <fullName evidence="2">Uncharacterized protein</fullName>
    </submittedName>
</protein>
<gene>
    <name evidence="2" type="ORF">Ga0080574_TMP5079</name>
</gene>
<dbReference type="EMBL" id="CP015096">
    <property type="protein sequence ID" value="APZ55361.1"/>
    <property type="molecule type" value="Genomic_DNA"/>
</dbReference>
<evidence type="ECO:0000313" key="2">
    <source>
        <dbReference type="EMBL" id="APZ55361.1"/>
    </source>
</evidence>
<evidence type="ECO:0000256" key="1">
    <source>
        <dbReference type="SAM" id="MobiDB-lite"/>
    </source>
</evidence>
<dbReference type="RefSeq" id="WP_076706306.1">
    <property type="nucleotide sequence ID" value="NZ_CP015096.1"/>
</dbReference>
<dbReference type="AlphaFoldDB" id="A0A1P8V149"/>
<dbReference type="KEGG" id="paby:Ga0080574_TMP5079"/>